<evidence type="ECO:0000259" key="1">
    <source>
        <dbReference type="Pfam" id="PF01402"/>
    </source>
</evidence>
<keyword evidence="3" id="KW-1185">Reference proteome</keyword>
<gene>
    <name evidence="2" type="ordered locus">STK_13446</name>
    <name evidence="2" type="ORF">STS163</name>
</gene>
<dbReference type="PATRIC" id="fig|273063.9.peg.1537"/>
<protein>
    <recommendedName>
        <fullName evidence="1">Ribbon-helix-helix protein CopG domain-containing protein</fullName>
    </recommendedName>
</protein>
<dbReference type="InterPro" id="IPR010985">
    <property type="entry name" value="Ribbon_hlx_hlx"/>
</dbReference>
<dbReference type="STRING" id="273063.STK_13446"/>
<evidence type="ECO:0000313" key="2">
    <source>
        <dbReference type="EMBL" id="BAK54534.1"/>
    </source>
</evidence>
<dbReference type="KEGG" id="sto:STK_13446"/>
<dbReference type="eggNOG" id="arCOG03846">
    <property type="taxonomic scope" value="Archaea"/>
</dbReference>
<dbReference type="GeneID" id="1459365"/>
<dbReference type="AlphaFoldDB" id="F9VP26"/>
<dbReference type="InterPro" id="IPR002145">
    <property type="entry name" value="CopG"/>
</dbReference>
<dbReference type="SUPFAM" id="SSF47598">
    <property type="entry name" value="Ribbon-helix-helix"/>
    <property type="match status" value="1"/>
</dbReference>
<feature type="domain" description="Ribbon-helix-helix protein CopG" evidence="1">
    <location>
        <begin position="3"/>
        <end position="39"/>
    </location>
</feature>
<reference evidence="3" key="1">
    <citation type="journal article" date="2001" name="DNA Res.">
        <title>Complete genome sequence of an aerobic thermoacidophilic Crenarchaeon, Sulfolobus tokodaii strain7.</title>
        <authorList>
            <person name="Kawarabayasi Y."/>
            <person name="Hino Y."/>
            <person name="Horikawa H."/>
            <person name="Jin-no K."/>
            <person name="Takahashi M."/>
            <person name="Sekine M."/>
            <person name="Baba S."/>
            <person name="Ankai A."/>
            <person name="Kosugi H."/>
            <person name="Hosoyama A."/>
            <person name="Fukui S."/>
            <person name="Nagai Y."/>
            <person name="Nishijima K."/>
            <person name="Otsuka R."/>
            <person name="Nakazawa H."/>
            <person name="Takamiya M."/>
            <person name="Kato Y."/>
            <person name="Yoshizawa T."/>
            <person name="Tanaka T."/>
            <person name="Kudoh Y."/>
            <person name="Yamazaki J."/>
            <person name="Kushida N."/>
            <person name="Oguchi A."/>
            <person name="Aoki K."/>
            <person name="Masuda S."/>
            <person name="Yanagii M."/>
            <person name="Nishimura M."/>
            <person name="Yamagishi A."/>
            <person name="Oshima T."/>
            <person name="Kikuchi H."/>
        </authorList>
    </citation>
    <scope>NUCLEOTIDE SEQUENCE [LARGE SCALE GENOMIC DNA]</scope>
    <source>
        <strain evidence="3">DSM 16993 / JCM 10545 / NBRC 100140 / 7</strain>
    </source>
</reference>
<evidence type="ECO:0000313" key="3">
    <source>
        <dbReference type="Proteomes" id="UP000001015"/>
    </source>
</evidence>
<accession>F9VP26</accession>
<dbReference type="RefSeq" id="WP_052846550.1">
    <property type="nucleotide sequence ID" value="NC_003106.2"/>
</dbReference>
<dbReference type="GO" id="GO:0006355">
    <property type="term" value="P:regulation of DNA-templated transcription"/>
    <property type="evidence" value="ECO:0007669"/>
    <property type="project" value="InterPro"/>
</dbReference>
<name>F9VP26_SULTO</name>
<sequence length="71" mass="8437">MRVVTFKADEELIARLQLAAINERRTVSEIIRDAIEYYLSCKKFGRVYRKSDNVEIIGENYQNKEIRVQEL</sequence>
<dbReference type="EMBL" id="BA000023">
    <property type="protein sequence ID" value="BAK54534.1"/>
    <property type="molecule type" value="Genomic_DNA"/>
</dbReference>
<dbReference type="Proteomes" id="UP000001015">
    <property type="component" value="Chromosome"/>
</dbReference>
<dbReference type="Pfam" id="PF01402">
    <property type="entry name" value="RHH_1"/>
    <property type="match status" value="1"/>
</dbReference>
<organism evidence="2 3">
    <name type="scientific">Sulfurisphaera tokodaii (strain DSM 16993 / JCM 10545 / NBRC 100140 / 7)</name>
    <name type="common">Sulfolobus tokodaii</name>
    <dbReference type="NCBI Taxonomy" id="273063"/>
    <lineage>
        <taxon>Archaea</taxon>
        <taxon>Thermoproteota</taxon>
        <taxon>Thermoprotei</taxon>
        <taxon>Sulfolobales</taxon>
        <taxon>Sulfolobaceae</taxon>
        <taxon>Sulfurisphaera</taxon>
    </lineage>
</organism>
<proteinExistence type="predicted"/>